<evidence type="ECO:0000256" key="1">
    <source>
        <dbReference type="ARBA" id="ARBA00006226"/>
    </source>
</evidence>
<dbReference type="PANTHER" id="PTHR35601">
    <property type="entry name" value="TOXIN RELE"/>
    <property type="match status" value="1"/>
</dbReference>
<dbReference type="PANTHER" id="PTHR35601:SF1">
    <property type="entry name" value="TOXIN RELE"/>
    <property type="match status" value="1"/>
</dbReference>
<accession>A0A1C4UUB4</accession>
<name>A0A1C4UUB4_9ACTN</name>
<gene>
    <name evidence="3" type="ORF">GA0070558_10557</name>
</gene>
<sequence length="94" mass="10359">MSAPTPPQVYTVRVDRVAAKLLRKLDRPVQARLLAVIAGLAIQPRPAGVKALTGHPGLLRIRSGSYRIVYTVRDDELIVLVVHLGHRSDVYDVL</sequence>
<dbReference type="Pfam" id="PF05016">
    <property type="entry name" value="ParE_toxin"/>
    <property type="match status" value="1"/>
</dbReference>
<evidence type="ECO:0000313" key="3">
    <source>
        <dbReference type="EMBL" id="SCE75298.1"/>
    </source>
</evidence>
<dbReference type="EMBL" id="FMCW01000005">
    <property type="protein sequence ID" value="SCE75298.1"/>
    <property type="molecule type" value="Genomic_DNA"/>
</dbReference>
<dbReference type="SUPFAM" id="SSF143011">
    <property type="entry name" value="RelE-like"/>
    <property type="match status" value="1"/>
</dbReference>
<dbReference type="InterPro" id="IPR035093">
    <property type="entry name" value="RelE/ParE_toxin_dom_sf"/>
</dbReference>
<comment type="similarity">
    <text evidence="1">Belongs to the RelE toxin family.</text>
</comment>
<dbReference type="AlphaFoldDB" id="A0A1C4UUB4"/>
<protein>
    <submittedName>
        <fullName evidence="3">mRNA interferase RelE/StbE</fullName>
    </submittedName>
</protein>
<keyword evidence="2" id="KW-1277">Toxin-antitoxin system</keyword>
<evidence type="ECO:0000313" key="4">
    <source>
        <dbReference type="Proteomes" id="UP000199375"/>
    </source>
</evidence>
<dbReference type="InterPro" id="IPR007712">
    <property type="entry name" value="RelE/ParE_toxin"/>
</dbReference>
<reference evidence="3 4" key="1">
    <citation type="submission" date="2016-06" db="EMBL/GenBank/DDBJ databases">
        <authorList>
            <person name="Kjaerup R.B."/>
            <person name="Dalgaard T.S."/>
            <person name="Juul-Madsen H.R."/>
        </authorList>
    </citation>
    <scope>NUCLEOTIDE SEQUENCE [LARGE SCALE GENOMIC DNA]</scope>
    <source>
        <strain evidence="3 4">DSM 45626</strain>
    </source>
</reference>
<organism evidence="3 4">
    <name type="scientific">Micromonospora haikouensis</name>
    <dbReference type="NCBI Taxonomy" id="686309"/>
    <lineage>
        <taxon>Bacteria</taxon>
        <taxon>Bacillati</taxon>
        <taxon>Actinomycetota</taxon>
        <taxon>Actinomycetes</taxon>
        <taxon>Micromonosporales</taxon>
        <taxon>Micromonosporaceae</taxon>
        <taxon>Micromonospora</taxon>
    </lineage>
</organism>
<proteinExistence type="inferred from homology"/>
<evidence type="ECO:0000256" key="2">
    <source>
        <dbReference type="ARBA" id="ARBA00022649"/>
    </source>
</evidence>
<dbReference type="RefSeq" id="WP_256091791.1">
    <property type="nucleotide sequence ID" value="NZ_FMCW01000005.1"/>
</dbReference>
<dbReference type="Proteomes" id="UP000199375">
    <property type="component" value="Unassembled WGS sequence"/>
</dbReference>
<dbReference type="Gene3D" id="3.30.2310.20">
    <property type="entry name" value="RelE-like"/>
    <property type="match status" value="1"/>
</dbReference>